<name>A0A6U3RWH0_9STRA</name>
<comment type="subcellular location">
    <subcellularLocation>
        <location evidence="1">Membrane</location>
        <topology evidence="1">Multi-pass membrane protein</topology>
    </subcellularLocation>
</comment>
<keyword evidence="5 6" id="KW-0472">Membrane</keyword>
<dbReference type="PANTHER" id="PTHR11266">
    <property type="entry name" value="PEROXISOMAL MEMBRANE PROTEIN 2, PXMP2 MPV17"/>
    <property type="match status" value="1"/>
</dbReference>
<keyword evidence="7" id="KW-0732">Signal</keyword>
<organism evidence="8">
    <name type="scientific">Ditylum brightwellii</name>
    <dbReference type="NCBI Taxonomy" id="49249"/>
    <lineage>
        <taxon>Eukaryota</taxon>
        <taxon>Sar</taxon>
        <taxon>Stramenopiles</taxon>
        <taxon>Ochrophyta</taxon>
        <taxon>Bacillariophyta</taxon>
        <taxon>Mediophyceae</taxon>
        <taxon>Lithodesmiophycidae</taxon>
        <taxon>Lithodesmiales</taxon>
        <taxon>Lithodesmiaceae</taxon>
        <taxon>Ditylum</taxon>
    </lineage>
</organism>
<dbReference type="AlphaFoldDB" id="A0A6U3RWH0"/>
<feature type="signal peptide" evidence="7">
    <location>
        <begin position="1"/>
        <end position="19"/>
    </location>
</feature>
<keyword evidence="3 6" id="KW-0812">Transmembrane</keyword>
<feature type="transmembrane region" description="Helical" evidence="6">
    <location>
        <begin position="103"/>
        <end position="122"/>
    </location>
</feature>
<dbReference type="GO" id="GO:0005737">
    <property type="term" value="C:cytoplasm"/>
    <property type="evidence" value="ECO:0007669"/>
    <property type="project" value="TreeGrafter"/>
</dbReference>
<evidence type="ECO:0000256" key="2">
    <source>
        <dbReference type="ARBA" id="ARBA00006824"/>
    </source>
</evidence>
<dbReference type="EMBL" id="HBGN01021189">
    <property type="protein sequence ID" value="CAD9334905.1"/>
    <property type="molecule type" value="Transcribed_RNA"/>
</dbReference>
<evidence type="ECO:0000256" key="1">
    <source>
        <dbReference type="ARBA" id="ARBA00004141"/>
    </source>
</evidence>
<evidence type="ECO:0000256" key="7">
    <source>
        <dbReference type="SAM" id="SignalP"/>
    </source>
</evidence>
<accession>A0A6U3RWH0</accession>
<keyword evidence="4 6" id="KW-1133">Transmembrane helix</keyword>
<reference evidence="8" key="1">
    <citation type="submission" date="2021-01" db="EMBL/GenBank/DDBJ databases">
        <authorList>
            <person name="Corre E."/>
            <person name="Pelletier E."/>
            <person name="Niang G."/>
            <person name="Scheremetjew M."/>
            <person name="Finn R."/>
            <person name="Kale V."/>
            <person name="Holt S."/>
            <person name="Cochrane G."/>
            <person name="Meng A."/>
            <person name="Brown T."/>
            <person name="Cohen L."/>
        </authorList>
    </citation>
    <scope>NUCLEOTIDE SEQUENCE</scope>
    <source>
        <strain evidence="8">Pop2</strain>
    </source>
</reference>
<evidence type="ECO:0000256" key="3">
    <source>
        <dbReference type="ARBA" id="ARBA00022692"/>
    </source>
</evidence>
<feature type="transmembrane region" description="Helical" evidence="6">
    <location>
        <begin position="162"/>
        <end position="182"/>
    </location>
</feature>
<evidence type="ECO:0008006" key="9">
    <source>
        <dbReference type="Google" id="ProtNLM"/>
    </source>
</evidence>
<dbReference type="PANTHER" id="PTHR11266:SF17">
    <property type="entry name" value="PROTEIN MPV17"/>
    <property type="match status" value="1"/>
</dbReference>
<feature type="chain" id="PRO_5030160117" description="Peroxisomal membrane protein MPV17" evidence="7">
    <location>
        <begin position="20"/>
        <end position="302"/>
    </location>
</feature>
<dbReference type="Pfam" id="PF04117">
    <property type="entry name" value="Mpv17_PMP22"/>
    <property type="match status" value="1"/>
</dbReference>
<sequence length="302" mass="33018">MKVSYLITIVALTTDVASGFLPTQRTTPTRRIESNRQQLSVLPSGLENEISHLAIESKALLDSYRGLLIEDPIPTKAITAAVLAVAGDAIAQTQEERYDAKRAFAFGVFAAIYTGAYQHFWFSWLDSHVNDFYHQFTQSPEEPFTPLLLGLASATKVGTNQMMIGAAYMPFFFAITGALSGLTVDQSVNRAKGLYIPIFVRNCTFWMPVQFIQFYAIDPEWQITYLCLAGLVWNAILSTLAGDSSKQGKDSTGDEDMQVVMAAKGAGAVSSSSTVTTVSSNAPRLIPSVFKKQTAEKVKKNT</sequence>
<dbReference type="GO" id="GO:0016020">
    <property type="term" value="C:membrane"/>
    <property type="evidence" value="ECO:0007669"/>
    <property type="project" value="UniProtKB-SubCell"/>
</dbReference>
<dbReference type="InterPro" id="IPR007248">
    <property type="entry name" value="Mpv17_PMP22"/>
</dbReference>
<evidence type="ECO:0000256" key="5">
    <source>
        <dbReference type="ARBA" id="ARBA00023136"/>
    </source>
</evidence>
<evidence type="ECO:0000256" key="4">
    <source>
        <dbReference type="ARBA" id="ARBA00022989"/>
    </source>
</evidence>
<protein>
    <recommendedName>
        <fullName evidence="9">Peroxisomal membrane protein MPV17</fullName>
    </recommendedName>
</protein>
<comment type="similarity">
    <text evidence="2 6">Belongs to the peroxisomal membrane protein PXMP2/4 family.</text>
</comment>
<evidence type="ECO:0000256" key="6">
    <source>
        <dbReference type="RuleBase" id="RU363053"/>
    </source>
</evidence>
<evidence type="ECO:0000313" key="8">
    <source>
        <dbReference type="EMBL" id="CAD9334905.1"/>
    </source>
</evidence>
<proteinExistence type="inferred from homology"/>
<gene>
    <name evidence="8" type="ORF">DBRI1063_LOCUS13522</name>
</gene>